<dbReference type="PANTHER" id="PTHR34653">
    <property type="match status" value="1"/>
</dbReference>
<proteinExistence type="inferred from homology"/>
<comment type="caution">
    <text evidence="6">The sequence shown here is derived from an EMBL/GenBank/DDBJ whole genome shotgun (WGS) entry which is preliminary data.</text>
</comment>
<keyword evidence="7" id="KW-1185">Reference proteome</keyword>
<dbReference type="GO" id="GO:0005198">
    <property type="term" value="F:structural molecule activity"/>
    <property type="evidence" value="ECO:0007669"/>
    <property type="project" value="UniProtKB-UniRule"/>
</dbReference>
<gene>
    <name evidence="4 6" type="primary">fliE</name>
    <name evidence="6" type="ORF">E4L98_08845</name>
</gene>
<dbReference type="GO" id="GO:0003774">
    <property type="term" value="F:cytoskeletal motor activity"/>
    <property type="evidence" value="ECO:0007669"/>
    <property type="project" value="InterPro"/>
</dbReference>
<evidence type="ECO:0000313" key="6">
    <source>
        <dbReference type="EMBL" id="TFW26004.1"/>
    </source>
</evidence>
<keyword evidence="6" id="KW-0966">Cell projection</keyword>
<dbReference type="Proteomes" id="UP000297729">
    <property type="component" value="Unassembled WGS sequence"/>
</dbReference>
<evidence type="ECO:0000256" key="2">
    <source>
        <dbReference type="ARBA" id="ARBA00009272"/>
    </source>
</evidence>
<comment type="subcellular location">
    <subcellularLocation>
        <location evidence="1 4">Bacterial flagellum basal body</location>
    </subcellularLocation>
</comment>
<dbReference type="EMBL" id="SPVG01000084">
    <property type="protein sequence ID" value="TFW26004.1"/>
    <property type="molecule type" value="Genomic_DNA"/>
</dbReference>
<dbReference type="InterPro" id="IPR001624">
    <property type="entry name" value="FliE"/>
</dbReference>
<name>A0A4Y9SN42_9BURK</name>
<keyword evidence="3 4" id="KW-0975">Bacterial flagellum</keyword>
<dbReference type="GO" id="GO:0071973">
    <property type="term" value="P:bacterial-type flagellum-dependent cell motility"/>
    <property type="evidence" value="ECO:0007669"/>
    <property type="project" value="InterPro"/>
</dbReference>
<reference evidence="6 7" key="1">
    <citation type="submission" date="2019-03" db="EMBL/GenBank/DDBJ databases">
        <title>Draft Genome Sequence of Duganella callidus sp. nov., a Novel Duganella Species Isolated from Cultivated Soil.</title>
        <authorList>
            <person name="Raths R."/>
            <person name="Peta V."/>
            <person name="Bucking H."/>
        </authorList>
    </citation>
    <scope>NUCLEOTIDE SEQUENCE [LARGE SCALE GENOMIC DNA]</scope>
    <source>
        <strain evidence="6 7">DN04</strain>
    </source>
</reference>
<dbReference type="HAMAP" id="MF_00724">
    <property type="entry name" value="FliE"/>
    <property type="match status" value="1"/>
</dbReference>
<dbReference type="Pfam" id="PF02049">
    <property type="entry name" value="FliE"/>
    <property type="match status" value="1"/>
</dbReference>
<keyword evidence="6" id="KW-0282">Flagellum</keyword>
<dbReference type="PRINTS" id="PR01006">
    <property type="entry name" value="FLGHOOKFLIE"/>
</dbReference>
<comment type="similarity">
    <text evidence="2 4">Belongs to the FliE family.</text>
</comment>
<dbReference type="OrthoDB" id="8909229at2"/>
<evidence type="ECO:0000256" key="1">
    <source>
        <dbReference type="ARBA" id="ARBA00004117"/>
    </source>
</evidence>
<dbReference type="PANTHER" id="PTHR34653:SF1">
    <property type="entry name" value="FLAGELLAR HOOK-BASAL BODY COMPLEX PROTEIN FLIE"/>
    <property type="match status" value="1"/>
</dbReference>
<dbReference type="NCBIfam" id="TIGR00205">
    <property type="entry name" value="fliE"/>
    <property type="match status" value="1"/>
</dbReference>
<protein>
    <recommendedName>
        <fullName evidence="4 5">Flagellar hook-basal body complex protein FliE</fullName>
    </recommendedName>
</protein>
<accession>A0A4Y9SN42</accession>
<organism evidence="6 7">
    <name type="scientific">Duganella callida</name>
    <dbReference type="NCBI Taxonomy" id="2561932"/>
    <lineage>
        <taxon>Bacteria</taxon>
        <taxon>Pseudomonadati</taxon>
        <taxon>Pseudomonadota</taxon>
        <taxon>Betaproteobacteria</taxon>
        <taxon>Burkholderiales</taxon>
        <taxon>Oxalobacteraceae</taxon>
        <taxon>Telluria group</taxon>
        <taxon>Duganella</taxon>
    </lineage>
</organism>
<evidence type="ECO:0000256" key="5">
    <source>
        <dbReference type="NCBIfam" id="TIGR00205"/>
    </source>
</evidence>
<dbReference type="GO" id="GO:0009425">
    <property type="term" value="C:bacterial-type flagellum basal body"/>
    <property type="evidence" value="ECO:0007669"/>
    <property type="project" value="UniProtKB-SubCell"/>
</dbReference>
<evidence type="ECO:0000313" key="7">
    <source>
        <dbReference type="Proteomes" id="UP000297729"/>
    </source>
</evidence>
<evidence type="ECO:0000256" key="4">
    <source>
        <dbReference type="HAMAP-Rule" id="MF_00724"/>
    </source>
</evidence>
<evidence type="ECO:0000256" key="3">
    <source>
        <dbReference type="ARBA" id="ARBA00023143"/>
    </source>
</evidence>
<dbReference type="AlphaFoldDB" id="A0A4Y9SN42"/>
<dbReference type="RefSeq" id="WP_135201194.1">
    <property type="nucleotide sequence ID" value="NZ_SPVG01000084.1"/>
</dbReference>
<sequence length="114" mass="12054">MRTGGIDASQIQAMIAQLKAHATKPGLTPPVIQTEPAAVPKAEFSDALKTALDGVNASAKDAEVLGKKFAMGDDSVSLSDVMISQQKASINFQAAIQVRNKLVSAYHDIMNMQV</sequence>
<keyword evidence="6" id="KW-0969">Cilium</keyword>